<evidence type="ECO:0000256" key="5">
    <source>
        <dbReference type="ARBA" id="ARBA00022691"/>
    </source>
</evidence>
<dbReference type="STRING" id="655353.SAMN04488056_111186"/>
<keyword evidence="6" id="KW-0680">Restriction system</keyword>
<dbReference type="Proteomes" id="UP000199236">
    <property type="component" value="Unassembled WGS sequence"/>
</dbReference>
<keyword evidence="8" id="KW-0175">Coiled coil</keyword>
<evidence type="ECO:0000256" key="2">
    <source>
        <dbReference type="ARBA" id="ARBA00011900"/>
    </source>
</evidence>
<dbReference type="NCBIfam" id="TIGR00497">
    <property type="entry name" value="hsdM"/>
    <property type="match status" value="1"/>
</dbReference>
<evidence type="ECO:0000256" key="8">
    <source>
        <dbReference type="SAM" id="Coils"/>
    </source>
</evidence>
<reference evidence="11 12" key="1">
    <citation type="submission" date="2016-10" db="EMBL/GenBank/DDBJ databases">
        <authorList>
            <person name="de Groot N.N."/>
        </authorList>
    </citation>
    <scope>NUCLEOTIDE SEQUENCE [LARGE SCALE GENOMIC DNA]</scope>
    <source>
        <strain evidence="11 12">CGMCC 1.9157</strain>
    </source>
</reference>
<dbReference type="EC" id="2.1.1.72" evidence="2"/>
<dbReference type="GO" id="GO:0008170">
    <property type="term" value="F:N-methyltransferase activity"/>
    <property type="evidence" value="ECO:0007669"/>
    <property type="project" value="InterPro"/>
</dbReference>
<dbReference type="Pfam" id="PF02384">
    <property type="entry name" value="N6_Mtase"/>
    <property type="match status" value="1"/>
</dbReference>
<dbReference type="GO" id="GO:0009307">
    <property type="term" value="P:DNA restriction-modification system"/>
    <property type="evidence" value="ECO:0007669"/>
    <property type="project" value="UniProtKB-KW"/>
</dbReference>
<evidence type="ECO:0000256" key="7">
    <source>
        <dbReference type="ARBA" id="ARBA00047942"/>
    </source>
</evidence>
<dbReference type="AlphaFoldDB" id="A0A1I5JIL9"/>
<feature type="domain" description="N6 adenine-specific DNA methyltransferase N-terminal" evidence="10">
    <location>
        <begin position="12"/>
        <end position="145"/>
    </location>
</feature>
<dbReference type="GO" id="GO:0009007">
    <property type="term" value="F:site-specific DNA-methyltransferase (adenine-specific) activity"/>
    <property type="evidence" value="ECO:0007669"/>
    <property type="project" value="UniProtKB-EC"/>
</dbReference>
<evidence type="ECO:0000259" key="10">
    <source>
        <dbReference type="Pfam" id="PF12161"/>
    </source>
</evidence>
<evidence type="ECO:0000256" key="4">
    <source>
        <dbReference type="ARBA" id="ARBA00022679"/>
    </source>
</evidence>
<dbReference type="InterPro" id="IPR029063">
    <property type="entry name" value="SAM-dependent_MTases_sf"/>
</dbReference>
<accession>A0A1I5JIL9</accession>
<organism evidence="11 12">
    <name type="scientific">Cohaesibacter marisflavi</name>
    <dbReference type="NCBI Taxonomy" id="655353"/>
    <lineage>
        <taxon>Bacteria</taxon>
        <taxon>Pseudomonadati</taxon>
        <taxon>Pseudomonadota</taxon>
        <taxon>Alphaproteobacteria</taxon>
        <taxon>Hyphomicrobiales</taxon>
        <taxon>Cohaesibacteraceae</taxon>
    </lineage>
</organism>
<dbReference type="InterPro" id="IPR022749">
    <property type="entry name" value="D12N6_MeTrfase_N"/>
</dbReference>
<evidence type="ECO:0000259" key="9">
    <source>
        <dbReference type="Pfam" id="PF02384"/>
    </source>
</evidence>
<dbReference type="InterPro" id="IPR004546">
    <property type="entry name" value="Restrct_endonuc_T1M"/>
</dbReference>
<dbReference type="Pfam" id="PF12161">
    <property type="entry name" value="HsdM_N"/>
    <property type="match status" value="1"/>
</dbReference>
<feature type="coiled-coil region" evidence="8">
    <location>
        <begin position="472"/>
        <end position="499"/>
    </location>
</feature>
<keyword evidence="3" id="KW-0489">Methyltransferase</keyword>
<dbReference type="InterPro" id="IPR051537">
    <property type="entry name" value="DNA_Adenine_Mtase"/>
</dbReference>
<protein>
    <recommendedName>
        <fullName evidence="2">site-specific DNA-methyltransferase (adenine-specific)</fullName>
        <ecNumber evidence="2">2.1.1.72</ecNumber>
    </recommendedName>
</protein>
<dbReference type="Gene3D" id="3.40.50.150">
    <property type="entry name" value="Vaccinia Virus protein VP39"/>
    <property type="match status" value="1"/>
</dbReference>
<dbReference type="OrthoDB" id="9806213at2"/>
<dbReference type="SUPFAM" id="SSF53335">
    <property type="entry name" value="S-adenosyl-L-methionine-dependent methyltransferases"/>
    <property type="match status" value="1"/>
</dbReference>
<evidence type="ECO:0000256" key="6">
    <source>
        <dbReference type="ARBA" id="ARBA00022747"/>
    </source>
</evidence>
<dbReference type="EMBL" id="FOVR01000011">
    <property type="protein sequence ID" value="SFO72647.1"/>
    <property type="molecule type" value="Genomic_DNA"/>
</dbReference>
<keyword evidence="12" id="KW-1185">Reference proteome</keyword>
<evidence type="ECO:0000313" key="12">
    <source>
        <dbReference type="Proteomes" id="UP000199236"/>
    </source>
</evidence>
<dbReference type="RefSeq" id="WP_090074673.1">
    <property type="nucleotide sequence ID" value="NZ_FOVR01000011.1"/>
</dbReference>
<evidence type="ECO:0000313" key="11">
    <source>
        <dbReference type="EMBL" id="SFO72647.1"/>
    </source>
</evidence>
<comment type="catalytic activity">
    <reaction evidence="7">
        <text>a 2'-deoxyadenosine in DNA + S-adenosyl-L-methionine = an N(6)-methyl-2'-deoxyadenosine in DNA + S-adenosyl-L-homocysteine + H(+)</text>
        <dbReference type="Rhea" id="RHEA:15197"/>
        <dbReference type="Rhea" id="RHEA-COMP:12418"/>
        <dbReference type="Rhea" id="RHEA-COMP:12419"/>
        <dbReference type="ChEBI" id="CHEBI:15378"/>
        <dbReference type="ChEBI" id="CHEBI:57856"/>
        <dbReference type="ChEBI" id="CHEBI:59789"/>
        <dbReference type="ChEBI" id="CHEBI:90615"/>
        <dbReference type="ChEBI" id="CHEBI:90616"/>
        <dbReference type="EC" id="2.1.1.72"/>
    </reaction>
</comment>
<name>A0A1I5JIL9_9HYPH</name>
<dbReference type="PRINTS" id="PR00507">
    <property type="entry name" value="N12N6MTFRASE"/>
</dbReference>
<evidence type="ECO:0000256" key="1">
    <source>
        <dbReference type="ARBA" id="ARBA00006594"/>
    </source>
</evidence>
<sequence>MADRLVTQDQINKAAWAVCDTFRGVVDAADYKNYVLTMLFLKYISDVWSDHYQGYKAQYGDAPELIEAMMAKENFVLPPHASFGFLYEHRHEPKNGERIDKALHAIEDANGTKLRDVFQDISFNSNKLGDEDQKNDTLRFLLEDFAKDELDLRPSRVGALDVIGGAYEYLISRFASEAGKSAGEFYTPAEVSTLMSHLVQPKEGDQICDPTCGSGSLLMKCGRRILEQTGKRTYELYGQEAIGSTWALAKMNMFLHGETNHKIEWGDTIRNPKLLDGNGNLLHFDVVVANPPFSLDKWGIGSAEKDPYKRFWRGLPPKTKGDYAFISHMVETLKPDTGRMAVVVPHGVLFRGSSEGKIRKALIEDNLLDAVIGLPEKLFFGTGIPAAILIFKHNKPDSSVLFIDASREYEDGKNQNKLGQEQITKIIETYRARETLDKYAYRASLEEIAENDFNLNIPRYVDTFEEEEEIDLIAVRTERKALNAEMAELEAEMDAYLKELGYGA</sequence>
<feature type="domain" description="DNA methylase adenine-specific" evidence="9">
    <location>
        <begin position="161"/>
        <end position="468"/>
    </location>
</feature>
<dbReference type="PANTHER" id="PTHR42933:SF3">
    <property type="entry name" value="TYPE I RESTRICTION ENZYME MJAVIII METHYLASE SUBUNIT"/>
    <property type="match status" value="1"/>
</dbReference>
<evidence type="ECO:0000256" key="3">
    <source>
        <dbReference type="ARBA" id="ARBA00022603"/>
    </source>
</evidence>
<dbReference type="InterPro" id="IPR038333">
    <property type="entry name" value="T1MK-like_N_sf"/>
</dbReference>
<comment type="similarity">
    <text evidence="1">Belongs to the N(4)/N(6)-methyltransferase family.</text>
</comment>
<gene>
    <name evidence="11" type="ORF">SAMN04488056_111186</name>
</gene>
<dbReference type="GO" id="GO:0032259">
    <property type="term" value="P:methylation"/>
    <property type="evidence" value="ECO:0007669"/>
    <property type="project" value="UniProtKB-KW"/>
</dbReference>
<dbReference type="Gene3D" id="1.20.1260.30">
    <property type="match status" value="1"/>
</dbReference>
<dbReference type="GO" id="GO:0003677">
    <property type="term" value="F:DNA binding"/>
    <property type="evidence" value="ECO:0007669"/>
    <property type="project" value="InterPro"/>
</dbReference>
<dbReference type="PANTHER" id="PTHR42933">
    <property type="entry name" value="SLR6095 PROTEIN"/>
    <property type="match status" value="1"/>
</dbReference>
<dbReference type="InterPro" id="IPR002052">
    <property type="entry name" value="DNA_methylase_N6_adenine_CS"/>
</dbReference>
<keyword evidence="5" id="KW-0949">S-adenosyl-L-methionine</keyword>
<keyword evidence="4" id="KW-0808">Transferase</keyword>
<dbReference type="InterPro" id="IPR003356">
    <property type="entry name" value="DNA_methylase_A-5"/>
</dbReference>
<dbReference type="PROSITE" id="PS00092">
    <property type="entry name" value="N6_MTASE"/>
    <property type="match status" value="1"/>
</dbReference>
<proteinExistence type="inferred from homology"/>